<dbReference type="GO" id="GO:0016705">
    <property type="term" value="F:oxidoreductase activity, acting on paired donors, with incorporation or reduction of molecular oxygen"/>
    <property type="evidence" value="ECO:0007669"/>
    <property type="project" value="InterPro"/>
</dbReference>
<dbReference type="InterPro" id="IPR050121">
    <property type="entry name" value="Cytochrome_P450_monoxygenase"/>
</dbReference>
<keyword evidence="6" id="KW-1133">Transmembrane helix</keyword>
<dbReference type="GO" id="GO:0004497">
    <property type="term" value="F:monooxygenase activity"/>
    <property type="evidence" value="ECO:0007669"/>
    <property type="project" value="InterPro"/>
</dbReference>
<evidence type="ECO:0000256" key="4">
    <source>
        <dbReference type="ARBA" id="ARBA00023004"/>
    </source>
</evidence>
<evidence type="ECO:0008006" key="9">
    <source>
        <dbReference type="Google" id="ProtNLM"/>
    </source>
</evidence>
<gene>
    <name evidence="7" type="ORF">H2200_003630</name>
</gene>
<dbReference type="Proteomes" id="UP001172673">
    <property type="component" value="Unassembled WGS sequence"/>
</dbReference>
<dbReference type="InterPro" id="IPR036396">
    <property type="entry name" value="Cyt_P450_sf"/>
</dbReference>
<feature type="transmembrane region" description="Helical" evidence="6">
    <location>
        <begin position="33"/>
        <end position="54"/>
    </location>
</feature>
<dbReference type="InterPro" id="IPR001128">
    <property type="entry name" value="Cyt_P450"/>
</dbReference>
<comment type="similarity">
    <text evidence="2">Belongs to the cytochrome P450 family.</text>
</comment>
<dbReference type="EMBL" id="JAPDRK010000005">
    <property type="protein sequence ID" value="KAJ9612035.1"/>
    <property type="molecule type" value="Genomic_DNA"/>
</dbReference>
<name>A0AA39CKW8_9EURO</name>
<keyword evidence="4 5" id="KW-0408">Iron</keyword>
<dbReference type="PANTHER" id="PTHR24305:SF232">
    <property type="entry name" value="P450, PUTATIVE (EUROFUNG)-RELATED"/>
    <property type="match status" value="1"/>
</dbReference>
<comment type="caution">
    <text evidence="7">The sequence shown here is derived from an EMBL/GenBank/DDBJ whole genome shotgun (WGS) entry which is preliminary data.</text>
</comment>
<keyword evidence="3 5" id="KW-0479">Metal-binding</keyword>
<reference evidence="7" key="1">
    <citation type="submission" date="2022-10" db="EMBL/GenBank/DDBJ databases">
        <title>Culturing micro-colonial fungi from biological soil crusts in the Mojave desert and describing Neophaeococcomyces mojavensis, and introducing the new genera and species Taxawa tesnikishii.</title>
        <authorList>
            <person name="Kurbessoian T."/>
            <person name="Stajich J.E."/>
        </authorList>
    </citation>
    <scope>NUCLEOTIDE SEQUENCE</scope>
    <source>
        <strain evidence="7">TK_41</strain>
    </source>
</reference>
<dbReference type="GO" id="GO:0020037">
    <property type="term" value="F:heme binding"/>
    <property type="evidence" value="ECO:0007669"/>
    <property type="project" value="InterPro"/>
</dbReference>
<dbReference type="PANTHER" id="PTHR24305">
    <property type="entry name" value="CYTOCHROME P450"/>
    <property type="match status" value="1"/>
</dbReference>
<dbReference type="InterPro" id="IPR002401">
    <property type="entry name" value="Cyt_P450_E_grp-I"/>
</dbReference>
<evidence type="ECO:0000313" key="8">
    <source>
        <dbReference type="Proteomes" id="UP001172673"/>
    </source>
</evidence>
<dbReference type="PRINTS" id="PR00463">
    <property type="entry name" value="EP450I"/>
</dbReference>
<keyword evidence="5" id="KW-0349">Heme</keyword>
<comment type="cofactor">
    <cofactor evidence="1 5">
        <name>heme</name>
        <dbReference type="ChEBI" id="CHEBI:30413"/>
    </cofactor>
</comment>
<evidence type="ECO:0000256" key="6">
    <source>
        <dbReference type="SAM" id="Phobius"/>
    </source>
</evidence>
<evidence type="ECO:0000256" key="2">
    <source>
        <dbReference type="ARBA" id="ARBA00010617"/>
    </source>
</evidence>
<accession>A0AA39CKW8</accession>
<keyword evidence="6" id="KW-0812">Transmembrane</keyword>
<dbReference type="SUPFAM" id="SSF48264">
    <property type="entry name" value="Cytochrome P450"/>
    <property type="match status" value="1"/>
</dbReference>
<evidence type="ECO:0000256" key="3">
    <source>
        <dbReference type="ARBA" id="ARBA00022723"/>
    </source>
</evidence>
<feature type="transmembrane region" description="Helical" evidence="6">
    <location>
        <begin position="6"/>
        <end position="26"/>
    </location>
</feature>
<dbReference type="AlphaFoldDB" id="A0AA39CKW8"/>
<sequence length="512" mass="57906">MASFSALPLDVLGLVAIVTVFTYILYQRFFSPLARVPGPFLASITSFWIAHAYWRQDWHYRAISLHKQYGPVVRVGPDAVDVGDVDAIKIIYGMGLAPCSHGFELIEAIRDRIEILEREVGRGGGNLIGMTDEPLHKQRRRLVDPIYTLKSVRESEHLMNAPITFFAEQMRRHSGTPVDIIEWTNVLAVDVFTAITYGKSYGLLEHGRDPEMLAFTEANWNPYFWAVMVPLLGRLVKIRQRLLILAKVLLSGGKAPLPILGWTTEQIENALQSDESAGNAPTLSRKAIRIHRAHPKEFPRAALNDHMFELVFAGFETCGATIPKIIWRIATTRDFQKRLQTELDTLSKTDTLKGLLTYDQLLELPYLSACISEGMRMDPITGIALSRRVPPEGVRMNGYDLPGGTEIGITPRVISYNEDLVEDPYRFSPDRWLDATKEQKILWDRMDLMFSAGPTACTGKVMALAFIYKVIAAVFSNFDVTVIDKDKKIEEINIFPVKWRKVKMKLSPRKAE</sequence>
<dbReference type="Pfam" id="PF00067">
    <property type="entry name" value="p450"/>
    <property type="match status" value="1"/>
</dbReference>
<evidence type="ECO:0000256" key="1">
    <source>
        <dbReference type="ARBA" id="ARBA00001971"/>
    </source>
</evidence>
<proteinExistence type="inferred from homology"/>
<protein>
    <recommendedName>
        <fullName evidence="9">Cytochrome P450</fullName>
    </recommendedName>
</protein>
<keyword evidence="6" id="KW-0472">Membrane</keyword>
<dbReference type="Gene3D" id="1.10.630.10">
    <property type="entry name" value="Cytochrome P450"/>
    <property type="match status" value="1"/>
</dbReference>
<keyword evidence="8" id="KW-1185">Reference proteome</keyword>
<dbReference type="GO" id="GO:0005506">
    <property type="term" value="F:iron ion binding"/>
    <property type="evidence" value="ECO:0007669"/>
    <property type="project" value="InterPro"/>
</dbReference>
<organism evidence="7 8">
    <name type="scientific">Cladophialophora chaetospira</name>
    <dbReference type="NCBI Taxonomy" id="386627"/>
    <lineage>
        <taxon>Eukaryota</taxon>
        <taxon>Fungi</taxon>
        <taxon>Dikarya</taxon>
        <taxon>Ascomycota</taxon>
        <taxon>Pezizomycotina</taxon>
        <taxon>Eurotiomycetes</taxon>
        <taxon>Chaetothyriomycetidae</taxon>
        <taxon>Chaetothyriales</taxon>
        <taxon>Herpotrichiellaceae</taxon>
        <taxon>Cladophialophora</taxon>
    </lineage>
</organism>
<evidence type="ECO:0000313" key="7">
    <source>
        <dbReference type="EMBL" id="KAJ9612035.1"/>
    </source>
</evidence>
<evidence type="ECO:0000256" key="5">
    <source>
        <dbReference type="PIRSR" id="PIRSR602401-1"/>
    </source>
</evidence>
<feature type="binding site" description="axial binding residue" evidence="5">
    <location>
        <position position="457"/>
    </location>
    <ligand>
        <name>heme</name>
        <dbReference type="ChEBI" id="CHEBI:30413"/>
    </ligand>
    <ligandPart>
        <name>Fe</name>
        <dbReference type="ChEBI" id="CHEBI:18248"/>
    </ligandPart>
</feature>